<proteinExistence type="predicted"/>
<accession>A0AAJ6NAL5</accession>
<evidence type="ECO:0000313" key="1">
    <source>
        <dbReference type="EMBL" id="MDP8173151.1"/>
    </source>
</evidence>
<comment type="caution">
    <text evidence="1">The sequence shown here is derived from an EMBL/GenBank/DDBJ whole genome shotgun (WGS) entry which is preliminary data.</text>
</comment>
<dbReference type="Proteomes" id="UP001236239">
    <property type="component" value="Unassembled WGS sequence"/>
</dbReference>
<dbReference type="InterPro" id="IPR036420">
    <property type="entry name" value="BRCT_dom_sf"/>
</dbReference>
<dbReference type="EMBL" id="JASAYQ010000011">
    <property type="protein sequence ID" value="MDP8173151.1"/>
    <property type="molecule type" value="Genomic_DNA"/>
</dbReference>
<dbReference type="SUPFAM" id="SSF52113">
    <property type="entry name" value="BRCT domain"/>
    <property type="match status" value="1"/>
</dbReference>
<gene>
    <name evidence="1" type="ORF">QJU93_07245</name>
</gene>
<dbReference type="AlphaFoldDB" id="A0AAJ6NAL5"/>
<protein>
    <recommendedName>
        <fullName evidence="3">BRCT domain-containing protein</fullName>
    </recommendedName>
</protein>
<dbReference type="Gene3D" id="3.40.50.10190">
    <property type="entry name" value="BRCT domain"/>
    <property type="match status" value="1"/>
</dbReference>
<name>A0AAJ6NAL5_9PAST</name>
<dbReference type="RefSeq" id="WP_306384724.1">
    <property type="nucleotide sequence ID" value="NZ_JASAYN010000006.1"/>
</dbReference>
<evidence type="ECO:0008006" key="3">
    <source>
        <dbReference type="Google" id="ProtNLM"/>
    </source>
</evidence>
<sequence>MKEDITVCFLGFSAKKKREYETISQQKYGYHISNTLSDKVDYLIYGDVDDELILKAQSLNVECCDEEAFLILSGESS</sequence>
<organism evidence="1 2">
    <name type="scientific">Phocoenobacter skyensis</name>
    <dbReference type="NCBI Taxonomy" id="97481"/>
    <lineage>
        <taxon>Bacteria</taxon>
        <taxon>Pseudomonadati</taxon>
        <taxon>Pseudomonadota</taxon>
        <taxon>Gammaproteobacteria</taxon>
        <taxon>Pasteurellales</taxon>
        <taxon>Pasteurellaceae</taxon>
        <taxon>Phocoenobacter</taxon>
    </lineage>
</organism>
<reference evidence="1" key="1">
    <citation type="journal article" date="2023" name="Front. Microbiol.">
        <title>Phylogeography and host specificity of Pasteurellaceae pathogenic to sea-farmed fish in the north-east Atlantic.</title>
        <authorList>
            <person name="Gulla S."/>
            <person name="Colquhoun D.J."/>
            <person name="Olsen A.B."/>
            <person name="Spilsberg B."/>
            <person name="Lagesen K."/>
            <person name="Aakesson C.P."/>
            <person name="Strom S."/>
            <person name="Manji F."/>
            <person name="Birkbeck T.H."/>
            <person name="Nilsen H.K."/>
        </authorList>
    </citation>
    <scope>NUCLEOTIDE SEQUENCE</scope>
    <source>
        <strain evidence="1">TW16_20</strain>
    </source>
</reference>
<evidence type="ECO:0000313" key="2">
    <source>
        <dbReference type="Proteomes" id="UP001236239"/>
    </source>
</evidence>